<name>A0A7J7LRR4_9MAGN</name>
<dbReference type="InterPro" id="IPR012337">
    <property type="entry name" value="RNaseH-like_sf"/>
</dbReference>
<evidence type="ECO:0000259" key="9">
    <source>
        <dbReference type="PROSITE" id="PS50808"/>
    </source>
</evidence>
<reference evidence="10 11" key="1">
    <citation type="journal article" date="2020" name="IScience">
        <title>Genome Sequencing of the Endangered Kingdonia uniflora (Circaeasteraceae, Ranunculales) Reveals Potential Mechanisms of Evolutionary Specialization.</title>
        <authorList>
            <person name="Sun Y."/>
            <person name="Deng T."/>
            <person name="Zhang A."/>
            <person name="Moore M.J."/>
            <person name="Landis J.B."/>
            <person name="Lin N."/>
            <person name="Zhang H."/>
            <person name="Zhang X."/>
            <person name="Huang J."/>
            <person name="Zhang X."/>
            <person name="Sun H."/>
            <person name="Wang H."/>
        </authorList>
    </citation>
    <scope>NUCLEOTIDE SEQUENCE [LARGE SCALE GENOMIC DNA]</scope>
    <source>
        <strain evidence="10">TB1705</strain>
        <tissue evidence="10">Leaf</tissue>
    </source>
</reference>
<keyword evidence="4" id="KW-0862">Zinc</keyword>
<dbReference type="InterPro" id="IPR007021">
    <property type="entry name" value="DUF659"/>
</dbReference>
<dbReference type="Pfam" id="PF04937">
    <property type="entry name" value="DUF659"/>
    <property type="match status" value="1"/>
</dbReference>
<evidence type="ECO:0000256" key="5">
    <source>
        <dbReference type="ARBA" id="ARBA00023125"/>
    </source>
</evidence>
<evidence type="ECO:0000256" key="1">
    <source>
        <dbReference type="ARBA" id="ARBA00004123"/>
    </source>
</evidence>
<dbReference type="InterPro" id="IPR003656">
    <property type="entry name" value="Znf_BED"/>
</dbReference>
<feature type="compositionally biased region" description="Acidic residues" evidence="8">
    <location>
        <begin position="1216"/>
        <end position="1232"/>
    </location>
</feature>
<evidence type="ECO:0000256" key="4">
    <source>
        <dbReference type="ARBA" id="ARBA00022833"/>
    </source>
</evidence>
<dbReference type="OrthoDB" id="1660458at2759"/>
<comment type="subcellular location">
    <subcellularLocation>
        <location evidence="1">Nucleus</location>
    </subcellularLocation>
</comment>
<gene>
    <name evidence="10" type="ORF">GIB67_016802</name>
</gene>
<dbReference type="GO" id="GO:0046983">
    <property type="term" value="F:protein dimerization activity"/>
    <property type="evidence" value="ECO:0007669"/>
    <property type="project" value="InterPro"/>
</dbReference>
<feature type="region of interest" description="Disordered" evidence="8">
    <location>
        <begin position="1199"/>
        <end position="1232"/>
    </location>
</feature>
<dbReference type="EMBL" id="JACGCM010002073">
    <property type="protein sequence ID" value="KAF6145341.1"/>
    <property type="molecule type" value="Genomic_DNA"/>
</dbReference>
<keyword evidence="6" id="KW-0539">Nucleus</keyword>
<dbReference type="Proteomes" id="UP000541444">
    <property type="component" value="Unassembled WGS sequence"/>
</dbReference>
<keyword evidence="3 7" id="KW-0863">Zinc-finger</keyword>
<dbReference type="GO" id="GO:0008270">
    <property type="term" value="F:zinc ion binding"/>
    <property type="evidence" value="ECO:0007669"/>
    <property type="project" value="UniProtKB-KW"/>
</dbReference>
<evidence type="ECO:0000256" key="7">
    <source>
        <dbReference type="PROSITE-ProRule" id="PRU00027"/>
    </source>
</evidence>
<feature type="region of interest" description="Disordered" evidence="8">
    <location>
        <begin position="1030"/>
        <end position="1074"/>
    </location>
</feature>
<dbReference type="GO" id="GO:0005634">
    <property type="term" value="C:nucleus"/>
    <property type="evidence" value="ECO:0007669"/>
    <property type="project" value="UniProtKB-SubCell"/>
</dbReference>
<dbReference type="GO" id="GO:0003677">
    <property type="term" value="F:DNA binding"/>
    <property type="evidence" value="ECO:0007669"/>
    <property type="project" value="UniProtKB-KW"/>
</dbReference>
<dbReference type="SUPFAM" id="SSF53098">
    <property type="entry name" value="Ribonuclease H-like"/>
    <property type="match status" value="1"/>
</dbReference>
<dbReference type="Pfam" id="PF05699">
    <property type="entry name" value="Dimer_Tnp_hAT"/>
    <property type="match status" value="1"/>
</dbReference>
<evidence type="ECO:0000256" key="8">
    <source>
        <dbReference type="SAM" id="MobiDB-lite"/>
    </source>
</evidence>
<keyword evidence="5" id="KW-0238">DNA-binding</keyword>
<comment type="caution">
    <text evidence="10">The sequence shown here is derived from an EMBL/GenBank/DDBJ whole genome shotgun (WGS) entry which is preliminary data.</text>
</comment>
<evidence type="ECO:0000256" key="3">
    <source>
        <dbReference type="ARBA" id="ARBA00022771"/>
    </source>
</evidence>
<organism evidence="10 11">
    <name type="scientific">Kingdonia uniflora</name>
    <dbReference type="NCBI Taxonomy" id="39325"/>
    <lineage>
        <taxon>Eukaryota</taxon>
        <taxon>Viridiplantae</taxon>
        <taxon>Streptophyta</taxon>
        <taxon>Embryophyta</taxon>
        <taxon>Tracheophyta</taxon>
        <taxon>Spermatophyta</taxon>
        <taxon>Magnoliopsida</taxon>
        <taxon>Ranunculales</taxon>
        <taxon>Circaeasteraceae</taxon>
        <taxon>Kingdonia</taxon>
    </lineage>
</organism>
<protein>
    <recommendedName>
        <fullName evidence="9">BED-type domain-containing protein</fullName>
    </recommendedName>
</protein>
<evidence type="ECO:0000256" key="6">
    <source>
        <dbReference type="ARBA" id="ARBA00023242"/>
    </source>
</evidence>
<evidence type="ECO:0000313" key="11">
    <source>
        <dbReference type="Proteomes" id="UP000541444"/>
    </source>
</evidence>
<keyword evidence="11" id="KW-1185">Reference proteome</keyword>
<evidence type="ECO:0000256" key="2">
    <source>
        <dbReference type="ARBA" id="ARBA00022723"/>
    </source>
</evidence>
<keyword evidence="2" id="KW-0479">Metal-binding</keyword>
<dbReference type="AlphaFoldDB" id="A0A7J7LRR4"/>
<dbReference type="InterPro" id="IPR008906">
    <property type="entry name" value="HATC_C_dom"/>
</dbReference>
<accession>A0A7J7LRR4</accession>
<dbReference type="PANTHER" id="PTHR35505">
    <property type="entry name" value="OS01G0600300 PROTEIN"/>
    <property type="match status" value="1"/>
</dbReference>
<evidence type="ECO:0000313" key="10">
    <source>
        <dbReference type="EMBL" id="KAF6145341.1"/>
    </source>
</evidence>
<proteinExistence type="predicted"/>
<dbReference type="PANTHER" id="PTHR35505:SF1">
    <property type="entry name" value="SNF2 DOMAIN PROTEIN"/>
    <property type="match status" value="1"/>
</dbReference>
<feature type="domain" description="BED-type" evidence="9">
    <location>
        <begin position="439"/>
        <end position="501"/>
    </location>
</feature>
<dbReference type="PROSITE" id="PS50808">
    <property type="entry name" value="ZF_BED"/>
    <property type="match status" value="1"/>
</dbReference>
<feature type="compositionally biased region" description="Polar residues" evidence="8">
    <location>
        <begin position="1041"/>
        <end position="1062"/>
    </location>
</feature>
<sequence length="1232" mass="140913">MDLMVVEQSPAKSAKSSGNTTLIGENYNIMLKESIERFLEQCRKPISDFSGFRSIFFRLLQSRVDPPLETIWFYAAVSFRSGNVVEQDHLARVSKVRDLFQLIVSCLASCDGFKSVALLSPVLFELNKCVVELLKKKLPVGKEIECLIEGIVSYVSLFGGYKCSYEEDLVPEFANLVRVWTVDCFEKESGGRESLKMFFSLVSDEIKESFGEGRCVVGYLAGVVSVEAFLLRLCLKFHNRVLKSELEKELRIWAVGFITGCQSCYFFDILLKLLLEPTLPVNSLLDSEDEVLLRKVLYDVVILVDYSFLNSEESEATSYIMKNLDIIRLNVIHEAIQVTRDNGDHSKAISYTNAFCRSHLPSKLIKWVANQIGMEDMASKPNVITPQAFIKYPILVAASLSRRSCWLLRLSLLRYCDLLGFVMSVEGSQGSTGRYRPTNSNDPGWDYGQPVDGNRDHVKCDFCGHVSKGGIKRLKQHLVKASYKGTMYKDVRKCDKVPQDVDVLRSFMEGKQKITEEKQSKKDEMIRNVNVYGNDDDEPLLMWISALENIHGYIADFFYENSISFNCARSDSYSKMMQTIVQYNDPSRTVFLKSIDGSAHIHDAELIYKMLKDVIEEVGEKNVIQICTDNASNYVLAGEWIMAESKIYWMPCAAHCINLMLGDVSKMHLVDETVKDAKKISLFIYNHKHVLHLMRKQTKGREIVRPAVTRFATTFLCLHSMYEKRQELRDMFHNVEWRNSKWPKHPIGKEIVKKVKSNTFWNNMHTCLKIMAPLVDVIRMVDTEEKPSMAYIYSAIEDCKLKVKTNLGDQNDDDRELWKKMERILDRRWSGMLQKPLHAAAHYLNPQYYYATLTSSDEMESNTKLKEGLLDCIAKLALDEEDESQILRDLIAYRTKAGRLGKRGAQACVKTIAPVEWWITFGSEVPALQRFAKRVLGLTSAASPCERIWSTFDNIHTKKRNCLEHDRMRDLAYIQYNRRLKKRYEERISGKEIDPIVLKSFDECAEWLVPDDARDDIVLGTDMTYGVLEDAEDGFDDPPLTRTSRTNTASHCSQEVASSSRSTTRHLQDSSDDDDYDVDANYDWLLNLEGQGVRVFDKNHSKLHAKLLRDASRKDFKNSGRKKLDGDLFFIDANGRAGEERVDKKDQEMGEESMDAAFMAAAHTIKLTGNEGRLKRKGQKGKEETTRAKLVRYHLHNSSEKELFAASNDDSMSSESEVEDPLSDEDTDEMEK</sequence>